<dbReference type="OrthoDB" id="447290at2759"/>
<feature type="compositionally biased region" description="Pro residues" evidence="3">
    <location>
        <begin position="23"/>
        <end position="33"/>
    </location>
</feature>
<dbReference type="Gene3D" id="3.30.2350.20">
    <property type="entry name" value="TruD, catalytic domain"/>
    <property type="match status" value="2"/>
</dbReference>
<feature type="compositionally biased region" description="Polar residues" evidence="3">
    <location>
        <begin position="1"/>
        <end position="11"/>
    </location>
</feature>
<evidence type="ECO:0000256" key="2">
    <source>
        <dbReference type="ARBA" id="ARBA00023235"/>
    </source>
</evidence>
<feature type="domain" description="TRUD" evidence="4">
    <location>
        <begin position="348"/>
        <end position="569"/>
    </location>
</feature>
<dbReference type="GO" id="GO:0009982">
    <property type="term" value="F:pseudouridine synthase activity"/>
    <property type="evidence" value="ECO:0007669"/>
    <property type="project" value="InterPro"/>
</dbReference>
<evidence type="ECO:0000259" key="4">
    <source>
        <dbReference type="PROSITE" id="PS50984"/>
    </source>
</evidence>
<sequence>MDQQPPSTAASASKVLTTTVPLTSPPVAPPASSNPPGNDISSSPSDFDAAMTTEASFGLSQFMTPSPPFTCSLKARYSDFIVQEIGKGDEVVASPLAPDHDNIKKINEDRETRKEEKDEVWKLSEEERLGKFAEELKAIVAFDDMEGLKAFLSAKSSPYSLCLASDKSIRGKVHGLVRLYLSVPSDTVDGSIRLLPASLDPYSNASQPSKKDDKGKRGKKRRAPQPWPKDLPQYLKFTLTKSNADTMPLCTSLNATYAGTKDKRGVTSQFCTVQKGYKQKIVDKLRRMGPGIAATSFKYVDSALGLGDLGGNRFTITLRNCNPLKTPESKEAFTEELKKTLSDVMSKGFVNYYGLQRFGKFLDNVTVGVHILKGDFESAVNVIMSPKPDEYSNYVQGRKIWLASDKSPSAASKVSSYFKGRGMFNEAKILQLRSDGKSWEECVSGLARNMRLMFLHSVQSLVWNKAASARIELGARVLPGDLVELSSTSLSGKSQRSNRNIVSVLKGDEGKYSIYDVVMPLPGNDVVTPSHSTGVYERILEEEGLNMDMFSGGKKENRLGGDYRKVWTAFKNGKVEVLEYGDRMEDLYVNDFMKFKGEEVRGGGEEGGRLTGVVVGFDLGSSCYATSAIREICKGPVGGEFMKNVSLG</sequence>
<proteinExistence type="inferred from homology"/>
<dbReference type="GO" id="GO:0005634">
    <property type="term" value="C:nucleus"/>
    <property type="evidence" value="ECO:0007669"/>
    <property type="project" value="TreeGrafter"/>
</dbReference>
<dbReference type="InterPro" id="IPR020103">
    <property type="entry name" value="PsdUridine_synth_cat_dom_sf"/>
</dbReference>
<gene>
    <name evidence="5" type="ORF">TrST_g7222</name>
</gene>
<evidence type="ECO:0000256" key="3">
    <source>
        <dbReference type="SAM" id="MobiDB-lite"/>
    </source>
</evidence>
<dbReference type="CDD" id="cd02576">
    <property type="entry name" value="PseudoU_synth_ScPUS7"/>
    <property type="match status" value="1"/>
</dbReference>
<feature type="region of interest" description="Disordered" evidence="3">
    <location>
        <begin position="1"/>
        <end position="49"/>
    </location>
</feature>
<accession>A0A9W7DW72</accession>
<protein>
    <recommendedName>
        <fullName evidence="4">TRUD domain-containing protein</fullName>
    </recommendedName>
</protein>
<dbReference type="PIRSF" id="PIRSF037016">
    <property type="entry name" value="Pseudouridin_synth_euk_prd"/>
    <property type="match status" value="1"/>
</dbReference>
<comment type="similarity">
    <text evidence="1">Belongs to the pseudouridine synthase TruD family.</text>
</comment>
<evidence type="ECO:0000313" key="6">
    <source>
        <dbReference type="Proteomes" id="UP001165085"/>
    </source>
</evidence>
<name>A0A9W7DW72_9STRA</name>
<dbReference type="EMBL" id="BRXY01000054">
    <property type="protein sequence ID" value="GMH58639.1"/>
    <property type="molecule type" value="Genomic_DNA"/>
</dbReference>
<evidence type="ECO:0000313" key="5">
    <source>
        <dbReference type="EMBL" id="GMH58639.1"/>
    </source>
</evidence>
<dbReference type="GO" id="GO:0003723">
    <property type="term" value="F:RNA binding"/>
    <property type="evidence" value="ECO:0007669"/>
    <property type="project" value="InterPro"/>
</dbReference>
<dbReference type="GO" id="GO:0001522">
    <property type="term" value="P:pseudouridine synthesis"/>
    <property type="evidence" value="ECO:0007669"/>
    <property type="project" value="InterPro"/>
</dbReference>
<evidence type="ECO:0000256" key="1">
    <source>
        <dbReference type="ARBA" id="ARBA00007953"/>
    </source>
</evidence>
<dbReference type="PANTHER" id="PTHR13326">
    <property type="entry name" value="TRNA PSEUDOURIDINE SYNTHASE D"/>
    <property type="match status" value="1"/>
</dbReference>
<dbReference type="PROSITE" id="PS50984">
    <property type="entry name" value="TRUD"/>
    <property type="match status" value="1"/>
</dbReference>
<keyword evidence="2" id="KW-0413">Isomerase</keyword>
<keyword evidence="6" id="KW-1185">Reference proteome</keyword>
<dbReference type="InterPro" id="IPR042214">
    <property type="entry name" value="TruD_catalytic"/>
</dbReference>
<dbReference type="InterPro" id="IPR011760">
    <property type="entry name" value="PsdUridine_synth_TruD_insert"/>
</dbReference>
<dbReference type="SUPFAM" id="SSF55120">
    <property type="entry name" value="Pseudouridine synthase"/>
    <property type="match status" value="1"/>
</dbReference>
<dbReference type="Pfam" id="PF01142">
    <property type="entry name" value="TruD"/>
    <property type="match status" value="1"/>
</dbReference>
<dbReference type="Proteomes" id="UP001165085">
    <property type="component" value="Unassembled WGS sequence"/>
</dbReference>
<dbReference type="PANTHER" id="PTHR13326:SF21">
    <property type="entry name" value="PSEUDOURIDYLATE SYNTHASE PUS7L"/>
    <property type="match status" value="1"/>
</dbReference>
<reference evidence="6" key="1">
    <citation type="journal article" date="2023" name="Commun. Biol.">
        <title>Genome analysis of Parmales, the sister group of diatoms, reveals the evolutionary specialization of diatoms from phago-mixotrophs to photoautotrophs.</title>
        <authorList>
            <person name="Ban H."/>
            <person name="Sato S."/>
            <person name="Yoshikawa S."/>
            <person name="Yamada K."/>
            <person name="Nakamura Y."/>
            <person name="Ichinomiya M."/>
            <person name="Sato N."/>
            <person name="Blanc-Mathieu R."/>
            <person name="Endo H."/>
            <person name="Kuwata A."/>
            <person name="Ogata H."/>
        </authorList>
    </citation>
    <scope>NUCLEOTIDE SEQUENCE [LARGE SCALE GENOMIC DNA]</scope>
    <source>
        <strain evidence="6">NIES 3701</strain>
    </source>
</reference>
<feature type="region of interest" description="Disordered" evidence="3">
    <location>
        <begin position="199"/>
        <end position="230"/>
    </location>
</feature>
<organism evidence="5 6">
    <name type="scientific">Triparma strigata</name>
    <dbReference type="NCBI Taxonomy" id="1606541"/>
    <lineage>
        <taxon>Eukaryota</taxon>
        <taxon>Sar</taxon>
        <taxon>Stramenopiles</taxon>
        <taxon>Ochrophyta</taxon>
        <taxon>Bolidophyceae</taxon>
        <taxon>Parmales</taxon>
        <taxon>Triparmaceae</taxon>
        <taxon>Triparma</taxon>
    </lineage>
</organism>
<dbReference type="InterPro" id="IPR001656">
    <property type="entry name" value="PsdUridine_synth_TruD"/>
</dbReference>
<dbReference type="AlphaFoldDB" id="A0A9W7DW72"/>
<comment type="caution">
    <text evidence="5">The sequence shown here is derived from an EMBL/GenBank/DDBJ whole genome shotgun (WGS) entry which is preliminary data.</text>
</comment>